<keyword evidence="11" id="KW-0963">Cytoplasm</keyword>
<feature type="binding site" evidence="11">
    <location>
        <position position="61"/>
    </location>
    <ligand>
        <name>[4Fe-4S] cluster</name>
        <dbReference type="ChEBI" id="CHEBI:49883"/>
    </ligand>
</feature>
<keyword evidence="10 11" id="KW-0804">Transcription</keyword>
<feature type="binding site" evidence="11">
    <location>
        <position position="67"/>
    </location>
    <ligand>
        <name>[4Fe-4S] cluster</name>
        <dbReference type="ChEBI" id="CHEBI:49883"/>
    </ligand>
</feature>
<protein>
    <recommendedName>
        <fullName evidence="11">Transcriptional regulator WhiB</fullName>
    </recommendedName>
</protein>
<keyword evidence="7 11" id="KW-0805">Transcription regulation</keyword>
<evidence type="ECO:0000256" key="11">
    <source>
        <dbReference type="HAMAP-Rule" id="MF_01479"/>
    </source>
</evidence>
<keyword evidence="6 11" id="KW-0411">Iron-sulfur</keyword>
<evidence type="ECO:0000256" key="3">
    <source>
        <dbReference type="ARBA" id="ARBA00022485"/>
    </source>
</evidence>
<evidence type="ECO:0000313" key="13">
    <source>
        <dbReference type="EMBL" id="MFD0924001.1"/>
    </source>
</evidence>
<dbReference type="InterPro" id="IPR034768">
    <property type="entry name" value="4FE4S_WBL"/>
</dbReference>
<dbReference type="HAMAP" id="MF_01479">
    <property type="entry name" value="WhiB"/>
    <property type="match status" value="1"/>
</dbReference>
<dbReference type="Pfam" id="PF02467">
    <property type="entry name" value="Whib"/>
    <property type="match status" value="1"/>
</dbReference>
<comment type="function">
    <text evidence="11">Acts as a transcriptional regulator. Probably redox-responsive. The apo- but not holo-form probably binds DNA.</text>
</comment>
<keyword evidence="4 11" id="KW-0479">Metal-binding</keyword>
<dbReference type="PROSITE" id="PS51674">
    <property type="entry name" value="4FE4S_WBL"/>
    <property type="match status" value="1"/>
</dbReference>
<evidence type="ECO:0000256" key="8">
    <source>
        <dbReference type="ARBA" id="ARBA00023125"/>
    </source>
</evidence>
<gene>
    <name evidence="11" type="primary">whiB</name>
    <name evidence="13" type="ORF">ACFQ16_30020</name>
</gene>
<comment type="caution">
    <text evidence="13">The sequence shown here is derived from an EMBL/GenBank/DDBJ whole genome shotgun (WGS) entry which is preliminary data.</text>
</comment>
<dbReference type="InterPro" id="IPR003482">
    <property type="entry name" value="Whib"/>
</dbReference>
<evidence type="ECO:0000313" key="14">
    <source>
        <dbReference type="Proteomes" id="UP001597018"/>
    </source>
</evidence>
<evidence type="ECO:0000256" key="9">
    <source>
        <dbReference type="ARBA" id="ARBA00023157"/>
    </source>
</evidence>
<evidence type="ECO:0000256" key="4">
    <source>
        <dbReference type="ARBA" id="ARBA00022723"/>
    </source>
</evidence>
<dbReference type="RefSeq" id="WP_263249224.1">
    <property type="nucleotide sequence ID" value="NZ_BAABLT010000058.1"/>
</dbReference>
<comment type="PTM">
    <text evidence="11">The Fe-S cluster can be nitrosylated by nitric oxide (NO).</text>
</comment>
<name>A0ABW3G0G9_9PSEU</name>
<comment type="cofactor">
    <cofactor evidence="11">
        <name>[4Fe-4S] cluster</name>
        <dbReference type="ChEBI" id="CHEBI:49883"/>
    </cofactor>
    <text evidence="11">Binds 1 [4Fe-4S] cluster per subunit. Following nitrosylation of the [4Fe-4S] cluster binds 1 [4Fe-8(NO)] cluster per subunit.</text>
</comment>
<evidence type="ECO:0000256" key="10">
    <source>
        <dbReference type="ARBA" id="ARBA00023163"/>
    </source>
</evidence>
<evidence type="ECO:0000259" key="12">
    <source>
        <dbReference type="PROSITE" id="PS51674"/>
    </source>
</evidence>
<keyword evidence="14" id="KW-1185">Reference proteome</keyword>
<sequence length="193" mass="20573">MTSQERIARADSLYQLMTHVPGDQLAESPACADVADPEVFFPVSPQDAERIEAAKAVCAGCGLRAVCRERALRTAEPHGVWGGLTEWEREEILRERRAAGQGPRVSRAAAVEALDVVSGSIGAVTAGAHRAVDALERIAGHELPLVRHRVATRLSDCRRRGDGVEQTSAAVLAVLRPELRRLGGDEAAEGVAA</sequence>
<proteinExistence type="inferred from homology"/>
<keyword evidence="9 11" id="KW-1015">Disulfide bond</keyword>
<feature type="domain" description="4Fe-4S Wbl-type" evidence="12">
    <location>
        <begin position="30"/>
        <end position="91"/>
    </location>
</feature>
<comment type="PTM">
    <text evidence="11">Upon Fe-S cluster removal intramolecular disulfide bonds are formed.</text>
</comment>
<evidence type="ECO:0000256" key="1">
    <source>
        <dbReference type="ARBA" id="ARBA00004496"/>
    </source>
</evidence>
<accession>A0ABW3G0G9</accession>
<feature type="binding site" evidence="11">
    <location>
        <position position="58"/>
    </location>
    <ligand>
        <name>[4Fe-4S] cluster</name>
        <dbReference type="ChEBI" id="CHEBI:49883"/>
    </ligand>
</feature>
<organism evidence="13 14">
    <name type="scientific">Saccharopolyspora rosea</name>
    <dbReference type="NCBI Taxonomy" id="524884"/>
    <lineage>
        <taxon>Bacteria</taxon>
        <taxon>Bacillati</taxon>
        <taxon>Actinomycetota</taxon>
        <taxon>Actinomycetes</taxon>
        <taxon>Pseudonocardiales</taxon>
        <taxon>Pseudonocardiaceae</taxon>
        <taxon>Saccharopolyspora</taxon>
    </lineage>
</organism>
<comment type="subcellular location">
    <subcellularLocation>
        <location evidence="1 11">Cytoplasm</location>
    </subcellularLocation>
</comment>
<keyword evidence="3 11" id="KW-0004">4Fe-4S</keyword>
<evidence type="ECO:0000256" key="7">
    <source>
        <dbReference type="ARBA" id="ARBA00023015"/>
    </source>
</evidence>
<dbReference type="Proteomes" id="UP001597018">
    <property type="component" value="Unassembled WGS sequence"/>
</dbReference>
<evidence type="ECO:0000256" key="5">
    <source>
        <dbReference type="ARBA" id="ARBA00023004"/>
    </source>
</evidence>
<reference evidence="14" key="1">
    <citation type="journal article" date="2019" name="Int. J. Syst. Evol. Microbiol.">
        <title>The Global Catalogue of Microorganisms (GCM) 10K type strain sequencing project: providing services to taxonomists for standard genome sequencing and annotation.</title>
        <authorList>
            <consortium name="The Broad Institute Genomics Platform"/>
            <consortium name="The Broad Institute Genome Sequencing Center for Infectious Disease"/>
            <person name="Wu L."/>
            <person name="Ma J."/>
        </authorList>
    </citation>
    <scope>NUCLEOTIDE SEQUENCE [LARGE SCALE GENOMIC DNA]</scope>
    <source>
        <strain evidence="14">CCUG 56401</strain>
    </source>
</reference>
<feature type="binding site" evidence="11">
    <location>
        <position position="31"/>
    </location>
    <ligand>
        <name>[4Fe-4S] cluster</name>
        <dbReference type="ChEBI" id="CHEBI:49883"/>
    </ligand>
</feature>
<keyword evidence="5 11" id="KW-0408">Iron</keyword>
<evidence type="ECO:0000256" key="6">
    <source>
        <dbReference type="ARBA" id="ARBA00023014"/>
    </source>
</evidence>
<dbReference type="PANTHER" id="PTHR38839">
    <property type="entry name" value="TRANSCRIPTIONAL REGULATOR WHID-RELATED"/>
    <property type="match status" value="1"/>
</dbReference>
<dbReference type="EMBL" id="JBHTIW010000052">
    <property type="protein sequence ID" value="MFD0924001.1"/>
    <property type="molecule type" value="Genomic_DNA"/>
</dbReference>
<keyword evidence="8 11" id="KW-0238">DNA-binding</keyword>
<comment type="similarity">
    <text evidence="2 11">Belongs to the WhiB family.</text>
</comment>
<evidence type="ECO:0000256" key="2">
    <source>
        <dbReference type="ARBA" id="ARBA00006597"/>
    </source>
</evidence>